<dbReference type="SUPFAM" id="SSF53335">
    <property type="entry name" value="S-adenosyl-L-methionine-dependent methyltransferases"/>
    <property type="match status" value="1"/>
</dbReference>
<keyword evidence="2 5" id="KW-0489">Methyltransferase</keyword>
<dbReference type="AlphaFoldDB" id="A0A5B8NM11"/>
<reference evidence="5" key="1">
    <citation type="submission" date="2019-08" db="EMBL/GenBank/DDBJ databases">
        <title>Carotenoids and Carotenoid Binding Proteins in the Halophilic Cyanobacterium Euhalothece sp. ZM00.</title>
        <authorList>
            <person name="Cho S.M."/>
            <person name="Song J.Y."/>
            <person name="Park Y.-I."/>
        </authorList>
    </citation>
    <scope>NUCLEOTIDE SEQUENCE [LARGE SCALE GENOMIC DNA]</scope>
    <source>
        <strain evidence="5">Z-M001</strain>
    </source>
</reference>
<dbReference type="Pfam" id="PF08241">
    <property type="entry name" value="Methyltransf_11"/>
    <property type="match status" value="1"/>
</dbReference>
<evidence type="ECO:0000256" key="1">
    <source>
        <dbReference type="ARBA" id="ARBA00008361"/>
    </source>
</evidence>
<dbReference type="Gene3D" id="3.40.50.150">
    <property type="entry name" value="Vaccinia Virus protein VP39"/>
    <property type="match status" value="1"/>
</dbReference>
<dbReference type="EMBL" id="CP042326">
    <property type="protein sequence ID" value="QDZ39315.1"/>
    <property type="molecule type" value="Genomic_DNA"/>
</dbReference>
<keyword evidence="6" id="KW-1185">Reference proteome</keyword>
<dbReference type="KEGG" id="enn:FRE64_04850"/>
<keyword evidence="3 5" id="KW-0808">Transferase</keyword>
<gene>
    <name evidence="5" type="ORF">FRE64_04850</name>
</gene>
<dbReference type="InterPro" id="IPR013216">
    <property type="entry name" value="Methyltransf_11"/>
</dbReference>
<evidence type="ECO:0000313" key="6">
    <source>
        <dbReference type="Proteomes" id="UP000318453"/>
    </source>
</evidence>
<dbReference type="RefSeq" id="WP_146294919.1">
    <property type="nucleotide sequence ID" value="NZ_CP042326.1"/>
</dbReference>
<evidence type="ECO:0000256" key="3">
    <source>
        <dbReference type="ARBA" id="ARBA00022679"/>
    </source>
</evidence>
<dbReference type="PANTHER" id="PTHR44942">
    <property type="entry name" value="METHYLTRANSF_11 DOMAIN-CONTAINING PROTEIN"/>
    <property type="match status" value="1"/>
</dbReference>
<proteinExistence type="inferred from homology"/>
<evidence type="ECO:0000313" key="5">
    <source>
        <dbReference type="EMBL" id="QDZ39315.1"/>
    </source>
</evidence>
<comment type="similarity">
    <text evidence="1">Belongs to the methyltransferase superfamily.</text>
</comment>
<dbReference type="GO" id="GO:0008757">
    <property type="term" value="F:S-adenosylmethionine-dependent methyltransferase activity"/>
    <property type="evidence" value="ECO:0007669"/>
    <property type="project" value="InterPro"/>
</dbReference>
<organism evidence="5 6">
    <name type="scientific">Euhalothece natronophila Z-M001</name>
    <dbReference type="NCBI Taxonomy" id="522448"/>
    <lineage>
        <taxon>Bacteria</taxon>
        <taxon>Bacillati</taxon>
        <taxon>Cyanobacteriota</taxon>
        <taxon>Cyanophyceae</taxon>
        <taxon>Oscillatoriophycideae</taxon>
        <taxon>Chroococcales</taxon>
        <taxon>Halothecacae</taxon>
        <taxon>Halothece cluster</taxon>
        <taxon>Euhalothece</taxon>
    </lineage>
</organism>
<name>A0A5B8NM11_9CHRO</name>
<dbReference type="CDD" id="cd02440">
    <property type="entry name" value="AdoMet_MTases"/>
    <property type="match status" value="1"/>
</dbReference>
<accession>A0A5B8NM11</accession>
<dbReference type="InterPro" id="IPR029063">
    <property type="entry name" value="SAM-dependent_MTases_sf"/>
</dbReference>
<dbReference type="Proteomes" id="UP000318453">
    <property type="component" value="Chromosome"/>
</dbReference>
<evidence type="ECO:0000259" key="4">
    <source>
        <dbReference type="Pfam" id="PF08241"/>
    </source>
</evidence>
<evidence type="ECO:0000256" key="2">
    <source>
        <dbReference type="ARBA" id="ARBA00022603"/>
    </source>
</evidence>
<feature type="domain" description="Methyltransferase type 11" evidence="4">
    <location>
        <begin position="52"/>
        <end position="139"/>
    </location>
</feature>
<dbReference type="OrthoDB" id="9797252at2"/>
<protein>
    <submittedName>
        <fullName evidence="5">Methyltransferase domain-containing protein</fullName>
    </submittedName>
</protein>
<dbReference type="PANTHER" id="PTHR44942:SF4">
    <property type="entry name" value="METHYLTRANSFERASE TYPE 11 DOMAIN-CONTAINING PROTEIN"/>
    <property type="match status" value="1"/>
</dbReference>
<sequence>MSDPTPLHDQNPLGRFSSRAENYARYRPTYPETAIALILDNLGDPSELVAADIGAGTGISSRLLAEQGVSVIAVEPNAEMREAAVPHPQVTFQDGNAEATGLANESVDLIIACQAFHWFDPEPSLQEFHRILKPKGRLALMWNDWDESDQFTATYRQLIREASGRADVHHQHEQNLPLIEESELFGTLRHHRFPYHQVLDWQSLQGRALSLSYTPQTGEAHEQLMADLQLLHEQWKGERDRVAVLYYTNVYITEKV</sequence>
<dbReference type="InterPro" id="IPR051052">
    <property type="entry name" value="Diverse_substrate_MTase"/>
</dbReference>
<dbReference type="GO" id="GO:0032259">
    <property type="term" value="P:methylation"/>
    <property type="evidence" value="ECO:0007669"/>
    <property type="project" value="UniProtKB-KW"/>
</dbReference>